<reference evidence="1 2" key="1">
    <citation type="submission" date="2019-03" db="EMBL/GenBank/DDBJ databases">
        <title>Genomic Encyclopedia of Type Strains, Phase III (KMG-III): the genomes of soil and plant-associated and newly described type strains.</title>
        <authorList>
            <person name="Whitman W."/>
        </authorList>
    </citation>
    <scope>NUCLEOTIDE SEQUENCE [LARGE SCALE GENOMIC DNA]</scope>
    <source>
        <strain evidence="1 2">VKM Ac-2570</strain>
    </source>
</reference>
<dbReference type="OrthoDB" id="9810154at2"/>
<protein>
    <submittedName>
        <fullName evidence="1">Phosphohistidine phosphatase</fullName>
    </submittedName>
</protein>
<dbReference type="SUPFAM" id="SSF53254">
    <property type="entry name" value="Phosphoglycerate mutase-like"/>
    <property type="match status" value="1"/>
</dbReference>
<dbReference type="PANTHER" id="PTHR47623">
    <property type="entry name" value="OS09G0287300 PROTEIN"/>
    <property type="match status" value="1"/>
</dbReference>
<dbReference type="AlphaFoldDB" id="A0A4R7ZZQ7"/>
<dbReference type="RefSeq" id="WP_134117833.1">
    <property type="nucleotide sequence ID" value="NZ_SODF01000001.1"/>
</dbReference>
<evidence type="ECO:0000313" key="2">
    <source>
        <dbReference type="Proteomes" id="UP000295447"/>
    </source>
</evidence>
<dbReference type="InterPro" id="IPR013078">
    <property type="entry name" value="His_Pase_superF_clade-1"/>
</dbReference>
<keyword evidence="2" id="KW-1185">Reference proteome</keyword>
<dbReference type="Proteomes" id="UP000295447">
    <property type="component" value="Unassembled WGS sequence"/>
</dbReference>
<dbReference type="SMART" id="SM00855">
    <property type="entry name" value="PGAM"/>
    <property type="match status" value="1"/>
</dbReference>
<proteinExistence type="predicted"/>
<sequence>MADPSDLLIDRTLVLLRHAKAVPPESMPQSPDFDRPLADRGRADASAAGRYLVAQGIEADLVLCSPSKRTRETWKQVADAGVTATDVWYDKRIYDASTEELLDVIHDAPPEARTVIVVGHAPGIPWLADELALDGTSPERVELTQKYPTSGLTVLHLTCRWLDLSADDADLVSYVVPRG</sequence>
<evidence type="ECO:0000313" key="1">
    <source>
        <dbReference type="EMBL" id="TDW23326.1"/>
    </source>
</evidence>
<dbReference type="Pfam" id="PF00300">
    <property type="entry name" value="His_Phos_1"/>
    <property type="match status" value="1"/>
</dbReference>
<dbReference type="InterPro" id="IPR029033">
    <property type="entry name" value="His_PPase_superfam"/>
</dbReference>
<organism evidence="1 2">
    <name type="scientific">Kribbella kalugense</name>
    <dbReference type="NCBI Taxonomy" id="2512221"/>
    <lineage>
        <taxon>Bacteria</taxon>
        <taxon>Bacillati</taxon>
        <taxon>Actinomycetota</taxon>
        <taxon>Actinomycetes</taxon>
        <taxon>Propionibacteriales</taxon>
        <taxon>Kribbellaceae</taxon>
        <taxon>Kribbella</taxon>
    </lineage>
</organism>
<accession>A0A4R7ZZQ7</accession>
<dbReference type="CDD" id="cd07067">
    <property type="entry name" value="HP_PGM_like"/>
    <property type="match status" value="1"/>
</dbReference>
<gene>
    <name evidence="1" type="ORF">EV650_2178</name>
</gene>
<dbReference type="PANTHER" id="PTHR47623:SF1">
    <property type="entry name" value="OS09G0287300 PROTEIN"/>
    <property type="match status" value="1"/>
</dbReference>
<comment type="caution">
    <text evidence="1">The sequence shown here is derived from an EMBL/GenBank/DDBJ whole genome shotgun (WGS) entry which is preliminary data.</text>
</comment>
<name>A0A4R7ZZQ7_9ACTN</name>
<dbReference type="EMBL" id="SODF01000001">
    <property type="protein sequence ID" value="TDW23326.1"/>
    <property type="molecule type" value="Genomic_DNA"/>
</dbReference>
<dbReference type="Gene3D" id="3.40.50.1240">
    <property type="entry name" value="Phosphoglycerate mutase-like"/>
    <property type="match status" value="1"/>
</dbReference>